<feature type="active site" evidence="1">
    <location>
        <position position="78"/>
    </location>
</feature>
<dbReference type="EMBL" id="BLJN01000005">
    <property type="protein sequence ID" value="GFE82891.1"/>
    <property type="molecule type" value="Genomic_DNA"/>
</dbReference>
<comment type="caution">
    <text evidence="3">The sequence shown here is derived from an EMBL/GenBank/DDBJ whole genome shotgun (WGS) entry which is preliminary data.</text>
</comment>
<sequence>MTRALQIVIVGGGSAGWMSAAAFARALHPQRYRITLIESDEIGTVGVGEATLPHIKAFNDQLGIDEAQFMRETRATFKLGIEFRNWGQPGDRYIHPFGVFGEPWGGVDFQHHWLRARQLGGAVAPFQEYSYAIAACRRNAFEFPTADRKSIRSTHAYAYHFDAGLYADFLRRWAIERGVRRVEGQVRDVVLDASGAIESLAMQSGARIEGDFFIDCTGFRSLLLGSKLGVQWEDWSAWLPCDRALAVPCERAGEFTPYTRSTAQTGGWIWRIPLQHRTGNGYVFSSRFVSEEQARLTLLNQLDGAALGEPRLLRFRPGRRVQAWKRNCVAVGLASGFLEPLESTSIFLIQAAVSDLSMLMPTPEQGRAVDPRLADEFNRLSDIQYARVRDFLILHYCANRRRGEALWDYVREMPLPETLVHKVGLFEARGHVPYYKDGLFSRDSWLAVLFGQGMMPRAYDRLADNVSVEQLERRMRELHERIASNAAAMPSHADFVARYCAEAQIRSVPGECVDAMNIKAANAVANEARLTRANAVAS</sequence>
<dbReference type="PANTHER" id="PTHR43747">
    <property type="entry name" value="FAD-BINDING PROTEIN"/>
    <property type="match status" value="1"/>
</dbReference>
<dbReference type="InterPro" id="IPR006905">
    <property type="entry name" value="Flavin_halogenase"/>
</dbReference>
<dbReference type="Pfam" id="PF04820">
    <property type="entry name" value="Trp_halogenase"/>
    <property type="match status" value="1"/>
</dbReference>
<dbReference type="InterPro" id="IPR036188">
    <property type="entry name" value="FAD/NAD-bd_sf"/>
</dbReference>
<feature type="binding site" evidence="2">
    <location>
        <position position="346"/>
    </location>
    <ligand>
        <name>L-tryptophan</name>
        <dbReference type="ChEBI" id="CHEBI:57912"/>
    </ligand>
</feature>
<evidence type="ECO:0000256" key="2">
    <source>
        <dbReference type="PIRSR" id="PIRSR011396-2"/>
    </source>
</evidence>
<dbReference type="PANTHER" id="PTHR43747:SF4">
    <property type="entry name" value="FLAVIN-DEPENDENT TRYPTOPHAN HALOGENASE"/>
    <property type="match status" value="1"/>
</dbReference>
<feature type="binding site" evidence="2">
    <location>
        <position position="186"/>
    </location>
    <ligand>
        <name>FAD</name>
        <dbReference type="ChEBI" id="CHEBI:57692"/>
    </ligand>
</feature>
<dbReference type="Proteomes" id="UP000445000">
    <property type="component" value="Unassembled WGS sequence"/>
</dbReference>
<keyword evidence="2" id="KW-0285">Flavoprotein</keyword>
<accession>A0A829YJ49</accession>
<dbReference type="InterPro" id="IPR050816">
    <property type="entry name" value="Flavin-dep_Halogenase_NPB"/>
</dbReference>
<evidence type="ECO:0000256" key="1">
    <source>
        <dbReference type="PIRSR" id="PIRSR011396-1"/>
    </source>
</evidence>
<dbReference type="RefSeq" id="WP_202626895.1">
    <property type="nucleotide sequence ID" value="NZ_BLJN01000005.1"/>
</dbReference>
<feature type="binding site" evidence="2">
    <location>
        <position position="78"/>
    </location>
    <ligand>
        <name>7-chloro-L-tryptophan</name>
        <dbReference type="ChEBI" id="CHEBI:58713"/>
    </ligand>
</feature>
<proteinExistence type="predicted"/>
<evidence type="ECO:0000313" key="3">
    <source>
        <dbReference type="EMBL" id="GFE82891.1"/>
    </source>
</evidence>
<dbReference type="SUPFAM" id="SSF51905">
    <property type="entry name" value="FAD/NAD(P)-binding domain"/>
    <property type="match status" value="1"/>
</dbReference>
<keyword evidence="4" id="KW-1185">Reference proteome</keyword>
<dbReference type="GO" id="GO:0004497">
    <property type="term" value="F:monooxygenase activity"/>
    <property type="evidence" value="ECO:0007669"/>
    <property type="project" value="InterPro"/>
</dbReference>
<evidence type="ECO:0000313" key="4">
    <source>
        <dbReference type="Proteomes" id="UP000445000"/>
    </source>
</evidence>
<gene>
    <name evidence="3" type="ORF">GCM10011487_48910</name>
</gene>
<dbReference type="Gene3D" id="3.50.50.60">
    <property type="entry name" value="FAD/NAD(P)-binding domain"/>
    <property type="match status" value="1"/>
</dbReference>
<feature type="binding site" evidence="2">
    <location>
        <begin position="12"/>
        <end position="15"/>
    </location>
    <ligand>
        <name>FAD</name>
        <dbReference type="ChEBI" id="CHEBI:57692"/>
    </ligand>
</feature>
<name>A0A829YJ49_9GAMM</name>
<keyword evidence="2" id="KW-0274">FAD</keyword>
<dbReference type="AlphaFoldDB" id="A0A829YJ49"/>
<dbReference type="PIRSF" id="PIRSF011396">
    <property type="entry name" value="Trp_halogenase"/>
    <property type="match status" value="1"/>
</dbReference>
<protein>
    <submittedName>
        <fullName evidence="3">Tryptophan halogenase</fullName>
    </submittedName>
</protein>
<keyword evidence="2" id="KW-0547">Nucleotide-binding</keyword>
<dbReference type="InterPro" id="IPR033856">
    <property type="entry name" value="Trp_halogen"/>
</dbReference>
<feature type="binding site" evidence="2">
    <location>
        <position position="342"/>
    </location>
    <ligand>
        <name>L-tryptophan</name>
        <dbReference type="ChEBI" id="CHEBI:57912"/>
    </ligand>
</feature>
<reference evidence="4" key="1">
    <citation type="submission" date="2020-01" db="EMBL/GenBank/DDBJ databases">
        <title>'Steroidobacter agaridevorans' sp. nov., agar-degrading bacteria isolated from rhizosphere soils.</title>
        <authorList>
            <person name="Ikenaga M."/>
            <person name="Kataoka M."/>
            <person name="Murouchi A."/>
            <person name="Katsuragi S."/>
            <person name="Sakai M."/>
        </authorList>
    </citation>
    <scope>NUCLEOTIDE SEQUENCE [LARGE SCALE GENOMIC DNA]</scope>
    <source>
        <strain evidence="4">YU21-B</strain>
    </source>
</reference>
<dbReference type="GO" id="GO:0000166">
    <property type="term" value="F:nucleotide binding"/>
    <property type="evidence" value="ECO:0007669"/>
    <property type="project" value="UniProtKB-KW"/>
</dbReference>
<feature type="binding site" evidence="2">
    <location>
        <position position="333"/>
    </location>
    <ligand>
        <name>FAD</name>
        <dbReference type="ChEBI" id="CHEBI:57692"/>
    </ligand>
</feature>
<organism evidence="3 4">
    <name type="scientific">Steroidobacter agaridevorans</name>
    <dbReference type="NCBI Taxonomy" id="2695856"/>
    <lineage>
        <taxon>Bacteria</taxon>
        <taxon>Pseudomonadati</taxon>
        <taxon>Pseudomonadota</taxon>
        <taxon>Gammaproteobacteria</taxon>
        <taxon>Steroidobacterales</taxon>
        <taxon>Steroidobacteraceae</taxon>
        <taxon>Steroidobacter</taxon>
    </lineage>
</organism>